<dbReference type="AlphaFoldDB" id="M5EUD9"/>
<protein>
    <submittedName>
        <fullName evidence="1">Uncharacterized protein</fullName>
    </submittedName>
</protein>
<dbReference type="eggNOG" id="ENOG5033123">
    <property type="taxonomic scope" value="Bacteria"/>
</dbReference>
<name>M5EUD9_9HYPH</name>
<dbReference type="EMBL" id="CAUM01000134">
    <property type="protein sequence ID" value="CCV07827.1"/>
    <property type="molecule type" value="Genomic_DNA"/>
</dbReference>
<gene>
    <name evidence="1" type="ORF">MESS2_650052</name>
</gene>
<dbReference type="Proteomes" id="UP000012062">
    <property type="component" value="Unassembled WGS sequence"/>
</dbReference>
<evidence type="ECO:0000313" key="2">
    <source>
        <dbReference type="Proteomes" id="UP000012062"/>
    </source>
</evidence>
<organism evidence="1 2">
    <name type="scientific">Mesorhizobium metallidurans STM 2683</name>
    <dbReference type="NCBI Taxonomy" id="1297569"/>
    <lineage>
        <taxon>Bacteria</taxon>
        <taxon>Pseudomonadati</taxon>
        <taxon>Pseudomonadota</taxon>
        <taxon>Alphaproteobacteria</taxon>
        <taxon>Hyphomicrobiales</taxon>
        <taxon>Phyllobacteriaceae</taxon>
        <taxon>Mesorhizobium</taxon>
    </lineage>
</organism>
<dbReference type="STRING" id="1297569.MESS2_650052"/>
<proteinExistence type="predicted"/>
<sequence length="156" mass="17424">MPSGLLRNFYPRRQGSALQRLTRFLHHAHFSGARFFGRDEAYGVVMTLKKMVLGVSVCMAAILTFSMAAEAKRARCFTTDDGYFSCNYRALDSDGTFRISAPGYPAYVLEVDGPGFAYGYVNLGRRNVPLPGQFVRSRDDGACWNNPQTNTKLCAW</sequence>
<keyword evidence="2" id="KW-1185">Reference proteome</keyword>
<accession>M5EUD9</accession>
<evidence type="ECO:0000313" key="1">
    <source>
        <dbReference type="EMBL" id="CCV07827.1"/>
    </source>
</evidence>
<reference evidence="1 2" key="1">
    <citation type="submission" date="2013-02" db="EMBL/GenBank/DDBJ databases">
        <authorList>
            <person name="Genoscope - CEA"/>
        </authorList>
    </citation>
    <scope>NUCLEOTIDE SEQUENCE [LARGE SCALE GENOMIC DNA]</scope>
    <source>
        <strain evidence="1 2">STM 2683</strain>
    </source>
</reference>
<comment type="caution">
    <text evidence="1">The sequence shown here is derived from an EMBL/GenBank/DDBJ whole genome shotgun (WGS) entry which is preliminary data.</text>
</comment>